<evidence type="ECO:0000313" key="5">
    <source>
        <dbReference type="RefSeq" id="XP_028141160.1"/>
    </source>
</evidence>
<sequence length="297" mass="34127">MEWTREKCLDLIELYERYPVLWNPKHEQHYNKIKKNDAWILIAEKVGCTSEEARKKMDILLASFRREKIKLIKSRGTAKGTDEIYVSKWFGFSRMVFLLDRDEPKTARDSVEEVYIESVNENNEEVKETLTNFTINEAELQIPSPETSKSKRKATVAVTSATPMRKRKRQSISEDTDRRSSDDAKVDEALGILKIVAYNVTSDACGVYGQHVAFKLRSYTRTTRNIVEHHINNILFKADMGHYSYTVTPPVHHQSIPQSPSAYSSQATSNQTPLPTPSPQHQTASAHSVKFEDFDNW</sequence>
<evidence type="ECO:0000313" key="4">
    <source>
        <dbReference type="Proteomes" id="UP001652700"/>
    </source>
</evidence>
<reference evidence="5" key="1">
    <citation type="submission" date="2025-04" db="UniProtKB">
        <authorList>
            <consortium name="RefSeq"/>
        </authorList>
    </citation>
    <scope>IDENTIFICATION</scope>
    <source>
        <tissue evidence="5">Whole insect</tissue>
    </source>
</reference>
<dbReference type="InterPro" id="IPR006578">
    <property type="entry name" value="MADF-dom"/>
</dbReference>
<dbReference type="GeneID" id="114335176"/>
<name>A0A6P7G9J3_DIAVI</name>
<accession>A0A6P7G9J3</accession>
<dbReference type="Proteomes" id="UP001652700">
    <property type="component" value="Unplaced"/>
</dbReference>
<feature type="region of interest" description="Disordered" evidence="1">
    <location>
        <begin position="249"/>
        <end position="297"/>
    </location>
</feature>
<gene>
    <name evidence="5" type="primary">LOC114335176</name>
</gene>
<protein>
    <submittedName>
        <fullName evidence="5">Uncharacterized protein LOC114335176</fullName>
    </submittedName>
</protein>
<dbReference type="PROSITE" id="PS51029">
    <property type="entry name" value="MADF"/>
    <property type="match status" value="1"/>
</dbReference>
<proteinExistence type="predicted"/>
<dbReference type="PANTHER" id="PTHR21505:SF12">
    <property type="entry name" value="MADF DOMAIN-CONTAINING PROTEIN-RELATED"/>
    <property type="match status" value="1"/>
</dbReference>
<dbReference type="Pfam" id="PF10545">
    <property type="entry name" value="MADF_DNA_bdg"/>
    <property type="match status" value="1"/>
</dbReference>
<keyword evidence="4" id="KW-1185">Reference proteome</keyword>
<dbReference type="AlphaFoldDB" id="A0A6P7G9J3"/>
<dbReference type="RefSeq" id="XP_028141160.1">
    <property type="nucleotide sequence ID" value="XM_028285359.1"/>
</dbReference>
<feature type="region of interest" description="Disordered" evidence="1">
    <location>
        <begin position="144"/>
        <end position="183"/>
    </location>
</feature>
<dbReference type="EnsemblMetazoa" id="XM_028285359.2">
    <property type="protein sequence ID" value="XP_028141160.1"/>
    <property type="gene ID" value="LOC114335176"/>
</dbReference>
<feature type="domain" description="MADF" evidence="2">
    <location>
        <begin position="10"/>
        <end position="103"/>
    </location>
</feature>
<dbReference type="InParanoid" id="A0A6P7G9J3"/>
<dbReference type="FunCoup" id="A0A6P7G9J3">
    <property type="interactions" value="64"/>
</dbReference>
<dbReference type="KEGG" id="dvv:114335176"/>
<evidence type="ECO:0000259" key="2">
    <source>
        <dbReference type="PROSITE" id="PS51029"/>
    </source>
</evidence>
<reference evidence="3" key="2">
    <citation type="submission" date="2025-05" db="UniProtKB">
        <authorList>
            <consortium name="EnsemblMetazoa"/>
        </authorList>
    </citation>
    <scope>IDENTIFICATION</scope>
</reference>
<dbReference type="SMART" id="SM00595">
    <property type="entry name" value="MADF"/>
    <property type="match status" value="1"/>
</dbReference>
<dbReference type="PANTHER" id="PTHR21505">
    <property type="entry name" value="MADF DOMAIN-CONTAINING PROTEIN-RELATED"/>
    <property type="match status" value="1"/>
</dbReference>
<feature type="compositionally biased region" description="Basic and acidic residues" evidence="1">
    <location>
        <begin position="171"/>
        <end position="183"/>
    </location>
</feature>
<evidence type="ECO:0000256" key="1">
    <source>
        <dbReference type="SAM" id="MobiDB-lite"/>
    </source>
</evidence>
<organism evidence="5">
    <name type="scientific">Diabrotica virgifera virgifera</name>
    <name type="common">western corn rootworm</name>
    <dbReference type="NCBI Taxonomy" id="50390"/>
    <lineage>
        <taxon>Eukaryota</taxon>
        <taxon>Metazoa</taxon>
        <taxon>Ecdysozoa</taxon>
        <taxon>Arthropoda</taxon>
        <taxon>Hexapoda</taxon>
        <taxon>Insecta</taxon>
        <taxon>Pterygota</taxon>
        <taxon>Neoptera</taxon>
        <taxon>Endopterygota</taxon>
        <taxon>Coleoptera</taxon>
        <taxon>Polyphaga</taxon>
        <taxon>Cucujiformia</taxon>
        <taxon>Chrysomeloidea</taxon>
        <taxon>Chrysomelidae</taxon>
        <taxon>Galerucinae</taxon>
        <taxon>Diabroticina</taxon>
        <taxon>Diabroticites</taxon>
        <taxon>Diabrotica</taxon>
    </lineage>
</organism>
<dbReference type="OrthoDB" id="7408914at2759"/>
<feature type="compositionally biased region" description="Polar residues" evidence="1">
    <location>
        <begin position="255"/>
        <end position="286"/>
    </location>
</feature>
<evidence type="ECO:0000313" key="3">
    <source>
        <dbReference type="EnsemblMetazoa" id="XP_028141160.1"/>
    </source>
</evidence>